<evidence type="ECO:0000313" key="2">
    <source>
        <dbReference type="Proteomes" id="UP001550044"/>
    </source>
</evidence>
<proteinExistence type="predicted"/>
<reference evidence="1 2" key="1">
    <citation type="submission" date="2024-06" db="EMBL/GenBank/DDBJ databases">
        <title>The Natural Products Discovery Center: Release of the First 8490 Sequenced Strains for Exploring Actinobacteria Biosynthetic Diversity.</title>
        <authorList>
            <person name="Kalkreuter E."/>
            <person name="Kautsar S.A."/>
            <person name="Yang D."/>
            <person name="Bader C.D."/>
            <person name="Teijaro C.N."/>
            <person name="Fluegel L."/>
            <person name="Davis C.M."/>
            <person name="Simpson J.R."/>
            <person name="Lauterbach L."/>
            <person name="Steele A.D."/>
            <person name="Gui C."/>
            <person name="Meng S."/>
            <person name="Li G."/>
            <person name="Viehrig K."/>
            <person name="Ye F."/>
            <person name="Su P."/>
            <person name="Kiefer A.F."/>
            <person name="Nichols A."/>
            <person name="Cepeda A.J."/>
            <person name="Yan W."/>
            <person name="Fan B."/>
            <person name="Jiang Y."/>
            <person name="Adhikari A."/>
            <person name="Zheng C.-J."/>
            <person name="Schuster L."/>
            <person name="Cowan T.M."/>
            <person name="Smanski M.J."/>
            <person name="Chevrette M.G."/>
            <person name="De Carvalho L.P.S."/>
            <person name="Shen B."/>
        </authorList>
    </citation>
    <scope>NUCLEOTIDE SEQUENCE [LARGE SCALE GENOMIC DNA]</scope>
    <source>
        <strain evidence="1 2">NPDC005137</strain>
    </source>
</reference>
<dbReference type="Proteomes" id="UP001550044">
    <property type="component" value="Unassembled WGS sequence"/>
</dbReference>
<keyword evidence="2" id="KW-1185">Reference proteome</keyword>
<name>A0ABV2UHR2_9ACTN</name>
<accession>A0ABV2UHR2</accession>
<evidence type="ECO:0008006" key="3">
    <source>
        <dbReference type="Google" id="ProtNLM"/>
    </source>
</evidence>
<protein>
    <recommendedName>
        <fullName evidence="3">Transposase</fullName>
    </recommendedName>
</protein>
<dbReference type="EMBL" id="JBEXIP010000037">
    <property type="protein sequence ID" value="MET8437391.1"/>
    <property type="molecule type" value="Genomic_DNA"/>
</dbReference>
<sequence length="72" mass="8095">MAVLSGAAPGYVYIRDLRKVRLQEAQERDSRLERLSQKMELPGLVESNRLLLDEYHIMATHQAKKAVGSTVG</sequence>
<dbReference type="RefSeq" id="WP_356501693.1">
    <property type="nucleotide sequence ID" value="NZ_JBEXEF010000056.1"/>
</dbReference>
<evidence type="ECO:0000313" key="1">
    <source>
        <dbReference type="EMBL" id="MET8437391.1"/>
    </source>
</evidence>
<comment type="caution">
    <text evidence="1">The sequence shown here is derived from an EMBL/GenBank/DDBJ whole genome shotgun (WGS) entry which is preliminary data.</text>
</comment>
<organism evidence="1 2">
    <name type="scientific">Streptomyces sp. 900116325</name>
    <dbReference type="NCBI Taxonomy" id="3154295"/>
    <lineage>
        <taxon>Bacteria</taxon>
        <taxon>Bacillati</taxon>
        <taxon>Actinomycetota</taxon>
        <taxon>Actinomycetes</taxon>
        <taxon>Kitasatosporales</taxon>
        <taxon>Streptomycetaceae</taxon>
        <taxon>Streptomyces</taxon>
    </lineage>
</organism>
<gene>
    <name evidence="1" type="ORF">ABZV61_32485</name>
</gene>